<feature type="domain" description="Enoyl reductase (ER)" evidence="3">
    <location>
        <begin position="12"/>
        <end position="323"/>
    </location>
</feature>
<proteinExistence type="predicted"/>
<name>A0ABW3UY78_9HYPH</name>
<dbReference type="EMBL" id="JBHTMA010000002">
    <property type="protein sequence ID" value="MFD1225785.1"/>
    <property type="molecule type" value="Genomic_DNA"/>
</dbReference>
<dbReference type="SUPFAM" id="SSF50129">
    <property type="entry name" value="GroES-like"/>
    <property type="match status" value="1"/>
</dbReference>
<accession>A0ABW3UY78</accession>
<dbReference type="SMART" id="SM00829">
    <property type="entry name" value="PKS_ER"/>
    <property type="match status" value="1"/>
</dbReference>
<dbReference type="PANTHER" id="PTHR48106:SF13">
    <property type="entry name" value="QUINONE OXIDOREDUCTASE-RELATED"/>
    <property type="match status" value="1"/>
</dbReference>
<organism evidence="4 5">
    <name type="scientific">Pseudochrobactrum kiredjianiae</name>
    <dbReference type="NCBI Taxonomy" id="386305"/>
    <lineage>
        <taxon>Bacteria</taxon>
        <taxon>Pseudomonadati</taxon>
        <taxon>Pseudomonadota</taxon>
        <taxon>Alphaproteobacteria</taxon>
        <taxon>Hyphomicrobiales</taxon>
        <taxon>Brucellaceae</taxon>
        <taxon>Pseudochrobactrum</taxon>
    </lineage>
</organism>
<keyword evidence="2" id="KW-0560">Oxidoreductase</keyword>
<evidence type="ECO:0000256" key="2">
    <source>
        <dbReference type="ARBA" id="ARBA00023002"/>
    </source>
</evidence>
<protein>
    <submittedName>
        <fullName evidence="4">Quinone oxidoreductase family protein</fullName>
    </submittedName>
</protein>
<dbReference type="InterPro" id="IPR036291">
    <property type="entry name" value="NAD(P)-bd_dom_sf"/>
</dbReference>
<dbReference type="InterPro" id="IPR011032">
    <property type="entry name" value="GroES-like_sf"/>
</dbReference>
<dbReference type="InterPro" id="IPR020843">
    <property type="entry name" value="ER"/>
</dbReference>
<dbReference type="InterPro" id="IPR013149">
    <property type="entry name" value="ADH-like_C"/>
</dbReference>
<dbReference type="Pfam" id="PF00107">
    <property type="entry name" value="ADH_zinc_N"/>
    <property type="match status" value="1"/>
</dbReference>
<evidence type="ECO:0000259" key="3">
    <source>
        <dbReference type="SMART" id="SM00829"/>
    </source>
</evidence>
<sequence length="325" mass="34105">MTDHEIRMLGVGGAEQLSVAPHQPLIPAVDEIRIRHKAIGVNFIDIYHRLGLYPLSEMPAILGVEGAGVIEAVGSNVRSVKPGDRVAYVGLPVGAYSATRLLPAERAIVLPEDIVTTLAAATMLRGITAYMLLHEDYKVQAGTVVLIHAAAGGLGTILVRWAKLLGAVVVGTVSSSAKAEIAYSNGADLVIIGRDADLVKQVSSFTGGLGVDVAYDGVGGSTLIKTMRCTRIAGTVASIGRAAGAVEQNAVDEIQKQRSLIFLRPSVIAYVSDIERYHRAATAVLNAMREGVVATIGATYPLDQARVAQTDLEEGHSTGSLLLIP</sequence>
<dbReference type="PANTHER" id="PTHR48106">
    <property type="entry name" value="QUINONE OXIDOREDUCTASE PIG3-RELATED"/>
    <property type="match status" value="1"/>
</dbReference>
<dbReference type="CDD" id="cd05286">
    <property type="entry name" value="QOR2"/>
    <property type="match status" value="1"/>
</dbReference>
<dbReference type="Proteomes" id="UP001597263">
    <property type="component" value="Unassembled WGS sequence"/>
</dbReference>
<dbReference type="Pfam" id="PF08240">
    <property type="entry name" value="ADH_N"/>
    <property type="match status" value="1"/>
</dbReference>
<keyword evidence="5" id="KW-1185">Reference proteome</keyword>
<dbReference type="RefSeq" id="WP_289387770.1">
    <property type="nucleotide sequence ID" value="NZ_JAUCBM010000006.1"/>
</dbReference>
<dbReference type="InterPro" id="IPR047618">
    <property type="entry name" value="QOR-like"/>
</dbReference>
<evidence type="ECO:0000313" key="5">
    <source>
        <dbReference type="Proteomes" id="UP001597263"/>
    </source>
</evidence>
<evidence type="ECO:0000256" key="1">
    <source>
        <dbReference type="ARBA" id="ARBA00022857"/>
    </source>
</evidence>
<reference evidence="5" key="1">
    <citation type="journal article" date="2019" name="Int. J. Syst. Evol. Microbiol.">
        <title>The Global Catalogue of Microorganisms (GCM) 10K type strain sequencing project: providing services to taxonomists for standard genome sequencing and annotation.</title>
        <authorList>
            <consortium name="The Broad Institute Genomics Platform"/>
            <consortium name="The Broad Institute Genome Sequencing Center for Infectious Disease"/>
            <person name="Wu L."/>
            <person name="Ma J."/>
        </authorList>
    </citation>
    <scope>NUCLEOTIDE SEQUENCE [LARGE SCALE GENOMIC DNA]</scope>
    <source>
        <strain evidence="5">CCUG 49584</strain>
    </source>
</reference>
<comment type="caution">
    <text evidence="4">The sequence shown here is derived from an EMBL/GenBank/DDBJ whole genome shotgun (WGS) entry which is preliminary data.</text>
</comment>
<dbReference type="Gene3D" id="3.90.180.10">
    <property type="entry name" value="Medium-chain alcohol dehydrogenases, catalytic domain"/>
    <property type="match status" value="1"/>
</dbReference>
<evidence type="ECO:0000313" key="4">
    <source>
        <dbReference type="EMBL" id="MFD1225785.1"/>
    </source>
</evidence>
<dbReference type="SUPFAM" id="SSF51735">
    <property type="entry name" value="NAD(P)-binding Rossmann-fold domains"/>
    <property type="match status" value="1"/>
</dbReference>
<gene>
    <name evidence="4" type="ORF">ACFQ35_01080</name>
</gene>
<dbReference type="InterPro" id="IPR013154">
    <property type="entry name" value="ADH-like_N"/>
</dbReference>
<dbReference type="Gene3D" id="3.40.50.720">
    <property type="entry name" value="NAD(P)-binding Rossmann-like Domain"/>
    <property type="match status" value="1"/>
</dbReference>
<keyword evidence="1" id="KW-0521">NADP</keyword>